<evidence type="ECO:0000313" key="1">
    <source>
        <dbReference type="EMBL" id="EME44572.1"/>
    </source>
</evidence>
<dbReference type="Proteomes" id="UP000016933">
    <property type="component" value="Unassembled WGS sequence"/>
</dbReference>
<dbReference type="AlphaFoldDB" id="N1PM55"/>
<evidence type="ECO:0000313" key="2">
    <source>
        <dbReference type="Proteomes" id="UP000016933"/>
    </source>
</evidence>
<reference evidence="1 2" key="2">
    <citation type="journal article" date="2012" name="PLoS Pathog.">
        <title>Diverse lifestyles and strategies of plant pathogenesis encoded in the genomes of eighteen Dothideomycetes fungi.</title>
        <authorList>
            <person name="Ohm R.A."/>
            <person name="Feau N."/>
            <person name="Henrissat B."/>
            <person name="Schoch C.L."/>
            <person name="Horwitz B.A."/>
            <person name="Barry K.W."/>
            <person name="Condon B.J."/>
            <person name="Copeland A.C."/>
            <person name="Dhillon B."/>
            <person name="Glaser F."/>
            <person name="Hesse C.N."/>
            <person name="Kosti I."/>
            <person name="LaButti K."/>
            <person name="Lindquist E.A."/>
            <person name="Lucas S."/>
            <person name="Salamov A.A."/>
            <person name="Bradshaw R.E."/>
            <person name="Ciuffetti L."/>
            <person name="Hamelin R.C."/>
            <person name="Kema G.H.J."/>
            <person name="Lawrence C."/>
            <person name="Scott J.A."/>
            <person name="Spatafora J.W."/>
            <person name="Turgeon B.G."/>
            <person name="de Wit P.J.G.M."/>
            <person name="Zhong S."/>
            <person name="Goodwin S.B."/>
            <person name="Grigoriev I.V."/>
        </authorList>
    </citation>
    <scope>NUCLEOTIDE SEQUENCE [LARGE SCALE GENOMIC DNA]</scope>
    <source>
        <strain evidence="2">NZE10 / CBS 128990</strain>
    </source>
</reference>
<reference evidence="2" key="1">
    <citation type="journal article" date="2012" name="PLoS Genet.">
        <title>The genomes of the fungal plant pathogens Cladosporium fulvum and Dothistroma septosporum reveal adaptation to different hosts and lifestyles but also signatures of common ancestry.</title>
        <authorList>
            <person name="de Wit P.J.G.M."/>
            <person name="van der Burgt A."/>
            <person name="Oekmen B."/>
            <person name="Stergiopoulos I."/>
            <person name="Abd-Elsalam K.A."/>
            <person name="Aerts A.L."/>
            <person name="Bahkali A.H."/>
            <person name="Beenen H.G."/>
            <person name="Chettri P."/>
            <person name="Cox M.P."/>
            <person name="Datema E."/>
            <person name="de Vries R.P."/>
            <person name="Dhillon B."/>
            <person name="Ganley A.R."/>
            <person name="Griffiths S.A."/>
            <person name="Guo Y."/>
            <person name="Hamelin R.C."/>
            <person name="Henrissat B."/>
            <person name="Kabir M.S."/>
            <person name="Jashni M.K."/>
            <person name="Kema G."/>
            <person name="Klaubauf S."/>
            <person name="Lapidus A."/>
            <person name="Levasseur A."/>
            <person name="Lindquist E."/>
            <person name="Mehrabi R."/>
            <person name="Ohm R.A."/>
            <person name="Owen T.J."/>
            <person name="Salamov A."/>
            <person name="Schwelm A."/>
            <person name="Schijlen E."/>
            <person name="Sun H."/>
            <person name="van den Burg H.A."/>
            <person name="van Ham R.C.H.J."/>
            <person name="Zhang S."/>
            <person name="Goodwin S.B."/>
            <person name="Grigoriev I.V."/>
            <person name="Collemare J."/>
            <person name="Bradshaw R.E."/>
        </authorList>
    </citation>
    <scope>NUCLEOTIDE SEQUENCE [LARGE SCALE GENOMIC DNA]</scope>
    <source>
        <strain evidence="2">NZE10 / CBS 128990</strain>
    </source>
</reference>
<gene>
    <name evidence="1" type="ORF">DOTSEDRAFT_152510</name>
</gene>
<dbReference type="HOGENOM" id="CLU_1627002_0_0_1"/>
<keyword evidence="2" id="KW-1185">Reference proteome</keyword>
<name>N1PM55_DOTSN</name>
<organism evidence="1 2">
    <name type="scientific">Dothistroma septosporum (strain NZE10 / CBS 128990)</name>
    <name type="common">Red band needle blight fungus</name>
    <name type="synonym">Mycosphaerella pini</name>
    <dbReference type="NCBI Taxonomy" id="675120"/>
    <lineage>
        <taxon>Eukaryota</taxon>
        <taxon>Fungi</taxon>
        <taxon>Dikarya</taxon>
        <taxon>Ascomycota</taxon>
        <taxon>Pezizomycotina</taxon>
        <taxon>Dothideomycetes</taxon>
        <taxon>Dothideomycetidae</taxon>
        <taxon>Mycosphaerellales</taxon>
        <taxon>Mycosphaerellaceae</taxon>
        <taxon>Dothistroma</taxon>
    </lineage>
</organism>
<protein>
    <submittedName>
        <fullName evidence="1">Uncharacterized protein</fullName>
    </submittedName>
</protein>
<dbReference type="OrthoDB" id="6590422at2759"/>
<proteinExistence type="predicted"/>
<dbReference type="EMBL" id="KB446539">
    <property type="protein sequence ID" value="EME44572.1"/>
    <property type="molecule type" value="Genomic_DNA"/>
</dbReference>
<accession>N1PM55</accession>
<sequence>MRSAGGKVGGDVEVGVPRQALSQVLFTRPSLGQDFTLRLVLLSQCIRHNICTCICSVVVQTHHQFLPLTCIPRIVSAVADWYHAGHRQAAFTSFHKSAPQWQEPGIPLIFRYTLLHDHKRTGGDIYARNVIIWKAVAAHHGRDRPFAPFTLCNGCRRGSHVVQ</sequence>